<evidence type="ECO:0000313" key="5">
    <source>
        <dbReference type="Proteomes" id="UP000185895"/>
    </source>
</evidence>
<comment type="similarity">
    <text evidence="1">In the N-terminal section; belongs to the acetate CoA ligase alpha subunit family.</text>
</comment>
<dbReference type="SUPFAM" id="SSF56059">
    <property type="entry name" value="Glutathione synthetase ATP-binding domain-like"/>
    <property type="match status" value="1"/>
</dbReference>
<dbReference type="InterPro" id="IPR016102">
    <property type="entry name" value="Succinyl-CoA_synth-like"/>
</dbReference>
<evidence type="ECO:0000313" key="4">
    <source>
        <dbReference type="EMBL" id="OEY97020.1"/>
    </source>
</evidence>
<dbReference type="Gene3D" id="3.30.1490.20">
    <property type="entry name" value="ATP-grasp fold, A domain"/>
    <property type="match status" value="1"/>
</dbReference>
<dbReference type="AlphaFoldDB" id="A0A1E7RC95"/>
<dbReference type="GO" id="GO:0005524">
    <property type="term" value="F:ATP binding"/>
    <property type="evidence" value="ECO:0007669"/>
    <property type="project" value="UniProtKB-UniRule"/>
</dbReference>
<evidence type="ECO:0000256" key="1">
    <source>
        <dbReference type="ARBA" id="ARBA00060888"/>
    </source>
</evidence>
<dbReference type="Pfam" id="PF13549">
    <property type="entry name" value="ATP-grasp_5"/>
    <property type="match status" value="1"/>
</dbReference>
<gene>
    <name evidence="4" type="ORF">BJI46_11295</name>
</gene>
<comment type="caution">
    <text evidence="4">The sequence shown here is derived from an EMBL/GenBank/DDBJ whole genome shotgun (WGS) entry which is preliminary data.</text>
</comment>
<dbReference type="Gene3D" id="3.40.50.720">
    <property type="entry name" value="NAD(P)-binding Rossmann-like Domain"/>
    <property type="match status" value="1"/>
</dbReference>
<dbReference type="Proteomes" id="UP000185895">
    <property type="component" value="Unassembled WGS sequence"/>
</dbReference>
<keyword evidence="5" id="KW-1185">Reference proteome</keyword>
<evidence type="ECO:0000259" key="3">
    <source>
        <dbReference type="PROSITE" id="PS50975"/>
    </source>
</evidence>
<dbReference type="Pfam" id="PF13607">
    <property type="entry name" value="Succ_CoA_lig"/>
    <property type="match status" value="1"/>
</dbReference>
<dbReference type="STRING" id="1262585.BJI46_11295"/>
<dbReference type="SUPFAM" id="SSF51735">
    <property type="entry name" value="NAD(P)-binding Rossmann-fold domains"/>
    <property type="match status" value="1"/>
</dbReference>
<name>A0A1E7RC95_9GAMM</name>
<proteinExistence type="inferred from homology"/>
<dbReference type="Gene3D" id="3.40.50.261">
    <property type="entry name" value="Succinyl-CoA synthetase domains"/>
    <property type="match status" value="2"/>
</dbReference>
<dbReference type="FunFam" id="3.30.1490.20:FF:000020">
    <property type="entry name" value="Protein lysine acetyltransferase"/>
    <property type="match status" value="1"/>
</dbReference>
<evidence type="ECO:0000256" key="2">
    <source>
        <dbReference type="PROSITE-ProRule" id="PRU00409"/>
    </source>
</evidence>
<dbReference type="InterPro" id="IPR036291">
    <property type="entry name" value="NAD(P)-bd_dom_sf"/>
</dbReference>
<dbReference type="GO" id="GO:0003824">
    <property type="term" value="F:catalytic activity"/>
    <property type="evidence" value="ECO:0007669"/>
    <property type="project" value="UniProtKB-ARBA"/>
</dbReference>
<keyword evidence="2" id="KW-0547">Nucleotide-binding</keyword>
<accession>A0A1E7RC95</accession>
<dbReference type="InterPro" id="IPR011761">
    <property type="entry name" value="ATP-grasp"/>
</dbReference>
<dbReference type="GO" id="GO:0046872">
    <property type="term" value="F:metal ion binding"/>
    <property type="evidence" value="ECO:0007669"/>
    <property type="project" value="InterPro"/>
</dbReference>
<organism evidence="4 5">
    <name type="scientific">Acinetobacter qingfengensis</name>
    <dbReference type="NCBI Taxonomy" id="1262585"/>
    <lineage>
        <taxon>Bacteria</taxon>
        <taxon>Pseudomonadati</taxon>
        <taxon>Pseudomonadota</taxon>
        <taxon>Gammaproteobacteria</taxon>
        <taxon>Moraxellales</taxon>
        <taxon>Moraxellaceae</taxon>
        <taxon>Acinetobacter</taxon>
    </lineage>
</organism>
<dbReference type="PROSITE" id="PS50975">
    <property type="entry name" value="ATP_GRASP"/>
    <property type="match status" value="1"/>
</dbReference>
<dbReference type="OrthoDB" id="9807426at2"/>
<dbReference type="InterPro" id="IPR003781">
    <property type="entry name" value="CoA-bd"/>
</dbReference>
<dbReference type="SUPFAM" id="SSF52210">
    <property type="entry name" value="Succinyl-CoA synthetase domains"/>
    <property type="match status" value="2"/>
</dbReference>
<protein>
    <submittedName>
        <fullName evidence="4">Acyl-CoA synthetase</fullName>
    </submittedName>
</protein>
<dbReference type="PANTHER" id="PTHR42793">
    <property type="entry name" value="COA BINDING DOMAIN CONTAINING PROTEIN"/>
    <property type="match status" value="1"/>
</dbReference>
<keyword evidence="2" id="KW-0067">ATP-binding</keyword>
<dbReference type="Gene3D" id="3.30.470.20">
    <property type="entry name" value="ATP-grasp fold, B domain"/>
    <property type="match status" value="1"/>
</dbReference>
<feature type="domain" description="ATP-grasp" evidence="3">
    <location>
        <begin position="488"/>
        <end position="524"/>
    </location>
</feature>
<dbReference type="RefSeq" id="WP_070069558.1">
    <property type="nucleotide sequence ID" value="NZ_MKKK01000015.1"/>
</dbReference>
<dbReference type="SMART" id="SM00881">
    <property type="entry name" value="CoA_binding"/>
    <property type="match status" value="1"/>
</dbReference>
<sequence>MTHSVLNALLNPDSVALIGASDHPARIGGRPLRYLMTSGYQGEIFPVNPNREHVQGVRAYPDLASLPKAADVALLAVPASATVQAVRDCAEKGIQTAIVFSAGFAEAGDEGKIMQQQMLDAAKETKLRLLGPNCLGVFNAYKKFYGTFSTVLDGHFIEPGAVSIVSQSGAYGSHIAHLCRKRGLGVGYWVTTGNECDIDMAEALGWVVEQPEVKVVLAYAEGIRHRDRFIAALEKAQQNGVSIIFMKVGRSAVGAQAASSHTAALAGSDTVFDAVLRQYGVYRAKTTAEQIDIAYAVTRAGQVTGNRLGIFTLSGGFGIQMADDAEAAGLDVAPMPEAAQDELRQLLPYASPVNPVDATAQAVTDLPMMTAFIRAMIEKGQYHFFAGILGSGPSSPTFADALCQALDEATENATSCIKCLTMSAPVDIIRNYEDKGFLVYEDGAALIHALGAIVQLKQWQEAAKDQLKASSGSTIAIPQRMMNEHEAKHILGQAGVPFPAEEFVDVMQDPAQAANRIGYPQVMKIASADLPHKTEVGGVKLHLNSAEEVRQAKQDMLDRVRQLAPDAHIDGVILSPMISGGIETIVGVFNDDTFGPVVMFGLGGVFVEVLKDITFRIAPFNHQEAYRMIMEIKGSAMLEGVRGELPADIDALANMLADLSQFAASNAHQFESIDLNPVIVRPKGKGVVALDALIIPKK</sequence>
<reference evidence="4 5" key="1">
    <citation type="submission" date="2016-09" db="EMBL/GenBank/DDBJ databases">
        <authorList>
            <person name="Capua I."/>
            <person name="De Benedictis P."/>
            <person name="Joannis T."/>
            <person name="Lombin L.H."/>
            <person name="Cattoli G."/>
        </authorList>
    </citation>
    <scope>NUCLEOTIDE SEQUENCE [LARGE SCALE GENOMIC DNA]</scope>
    <source>
        <strain evidence="4 5">ANC 4671</strain>
    </source>
</reference>
<dbReference type="PANTHER" id="PTHR42793:SF4">
    <property type="entry name" value="BLL6376 PROTEIN"/>
    <property type="match status" value="1"/>
</dbReference>
<dbReference type="EMBL" id="MKKK01000015">
    <property type="protein sequence ID" value="OEY97020.1"/>
    <property type="molecule type" value="Genomic_DNA"/>
</dbReference>
<dbReference type="InterPro" id="IPR032875">
    <property type="entry name" value="Succ_CoA_lig_flav_dom"/>
</dbReference>
<dbReference type="Pfam" id="PF13380">
    <property type="entry name" value="CoA_binding_2"/>
    <property type="match status" value="1"/>
</dbReference>
<dbReference type="InterPro" id="IPR013815">
    <property type="entry name" value="ATP_grasp_subdomain_1"/>
</dbReference>